<keyword evidence="3" id="KW-1185">Reference proteome</keyword>
<dbReference type="InterPro" id="IPR019922">
    <property type="entry name" value="Lucif-like_OxRdatse_MSMEG_4141"/>
</dbReference>
<dbReference type="OrthoDB" id="4760590at2"/>
<dbReference type="Pfam" id="PF00296">
    <property type="entry name" value="Bac_luciferase"/>
    <property type="match status" value="1"/>
</dbReference>
<dbReference type="AlphaFoldDB" id="A0A2P8I9I8"/>
<name>A0A2P8I9I8_SACCR</name>
<proteinExistence type="predicted"/>
<dbReference type="RefSeq" id="WP_106616060.1">
    <property type="nucleotide sequence ID" value="NZ_PYAX01000005.1"/>
</dbReference>
<dbReference type="InterPro" id="IPR011251">
    <property type="entry name" value="Luciferase-like_dom"/>
</dbReference>
<dbReference type="InterPro" id="IPR036661">
    <property type="entry name" value="Luciferase-like_sf"/>
</dbReference>
<gene>
    <name evidence="2" type="ORF">B0I31_10596</name>
</gene>
<accession>A0A2P8I9I8</accession>
<evidence type="ECO:0000313" key="3">
    <source>
        <dbReference type="Proteomes" id="UP000241118"/>
    </source>
</evidence>
<evidence type="ECO:0000259" key="1">
    <source>
        <dbReference type="Pfam" id="PF00296"/>
    </source>
</evidence>
<sequence length="285" mass="30826">MTVELGRYGVWDRAARWVGRGEDAAELEELGFGALWLGGSPDGSVMTTVSDLLDATEKITVATAVMNVWTTPAGEVNDGYRALAWTDRFLVGIGTGNGELAGEVHHSPYQKLIHYLDELDVPRDRLALAALGPRLLRLAAARTSVAHPYLVTPEYTARARETVGAGVLLAPEQHVVLEDDPAQARDLGREALAGYLARTDHTRNWLRNGFTEDDLADGGSDRLVDALVAWGPVERVARRLREHHEAGADHVAVQVVGAPDAQQALRDLAAALDDWSDQSLGTSSR</sequence>
<reference evidence="2 3" key="1">
    <citation type="submission" date="2018-03" db="EMBL/GenBank/DDBJ databases">
        <title>Genomic Encyclopedia of Type Strains, Phase III (KMG-III): the genomes of soil and plant-associated and newly described type strains.</title>
        <authorList>
            <person name="Whitman W."/>
        </authorList>
    </citation>
    <scope>NUCLEOTIDE SEQUENCE [LARGE SCALE GENOMIC DNA]</scope>
    <source>
        <strain evidence="2 3">CGMCC 4.7097</strain>
    </source>
</reference>
<organism evidence="2 3">
    <name type="scientific">Saccharothrix carnea</name>
    <dbReference type="NCBI Taxonomy" id="1280637"/>
    <lineage>
        <taxon>Bacteria</taxon>
        <taxon>Bacillati</taxon>
        <taxon>Actinomycetota</taxon>
        <taxon>Actinomycetes</taxon>
        <taxon>Pseudonocardiales</taxon>
        <taxon>Pseudonocardiaceae</taxon>
        <taxon>Saccharothrix</taxon>
    </lineage>
</organism>
<dbReference type="EMBL" id="PYAX01000005">
    <property type="protein sequence ID" value="PSL55139.1"/>
    <property type="molecule type" value="Genomic_DNA"/>
</dbReference>
<dbReference type="Proteomes" id="UP000241118">
    <property type="component" value="Unassembled WGS sequence"/>
</dbReference>
<feature type="domain" description="Luciferase-like" evidence="1">
    <location>
        <begin position="124"/>
        <end position="250"/>
    </location>
</feature>
<dbReference type="NCBIfam" id="TIGR03620">
    <property type="entry name" value="F420_MSMEG_4141"/>
    <property type="match status" value="1"/>
</dbReference>
<comment type="caution">
    <text evidence="2">The sequence shown here is derived from an EMBL/GenBank/DDBJ whole genome shotgun (WGS) entry which is preliminary data.</text>
</comment>
<dbReference type="SUPFAM" id="SSF51679">
    <property type="entry name" value="Bacterial luciferase-like"/>
    <property type="match status" value="1"/>
</dbReference>
<evidence type="ECO:0000313" key="2">
    <source>
        <dbReference type="EMBL" id="PSL55139.1"/>
    </source>
</evidence>
<dbReference type="Gene3D" id="3.20.20.30">
    <property type="entry name" value="Luciferase-like domain"/>
    <property type="match status" value="2"/>
</dbReference>
<dbReference type="GO" id="GO:0016705">
    <property type="term" value="F:oxidoreductase activity, acting on paired donors, with incorporation or reduction of molecular oxygen"/>
    <property type="evidence" value="ECO:0007669"/>
    <property type="project" value="InterPro"/>
</dbReference>
<protein>
    <submittedName>
        <fullName evidence="2">Putative F420-dependent oxidoreductase</fullName>
    </submittedName>
</protein>